<organism evidence="3 4">
    <name type="scientific">Collybiopsis luxurians FD-317 M1</name>
    <dbReference type="NCBI Taxonomy" id="944289"/>
    <lineage>
        <taxon>Eukaryota</taxon>
        <taxon>Fungi</taxon>
        <taxon>Dikarya</taxon>
        <taxon>Basidiomycota</taxon>
        <taxon>Agaricomycotina</taxon>
        <taxon>Agaricomycetes</taxon>
        <taxon>Agaricomycetidae</taxon>
        <taxon>Agaricales</taxon>
        <taxon>Marasmiineae</taxon>
        <taxon>Omphalotaceae</taxon>
        <taxon>Collybiopsis</taxon>
        <taxon>Collybiopsis luxurians</taxon>
    </lineage>
</organism>
<gene>
    <name evidence="3" type="ORF">GYMLUDRAFT_46216</name>
</gene>
<sequence>MAHSSPTSSAGPSTRSIKRNLDNDPPFSADLSYKPSGDPTVRKLPVDLPGQSISLDDPPRVHDFLCRELSVPRLNEVHRHLWIAGWNESIHPLHWHIMVRRQIVVTEDPNMHLVCTDWAIFIKPLPICLLDYDFYLCFISKHDSLSQAARGLLRSYARLVVHESDFLLAQQYFLLPRGMKWLDWTRLAEQLALIPTASVNKRYRLGELRLSRLNLVYRIWKGRLMYFRMHRSYTAYFSEQYRSSLILFAYTTVIHAALQTILTTGSDWWGVKLLARMSLWFGTLTVILVLTSVLFQTLYLLTVFLYNLQATLRVPRQFKLE</sequence>
<keyword evidence="4" id="KW-1185">Reference proteome</keyword>
<dbReference type="PANTHER" id="PTHR34414">
    <property type="entry name" value="HET DOMAIN-CONTAINING PROTEIN-RELATED"/>
    <property type="match status" value="1"/>
</dbReference>
<dbReference type="EMBL" id="KN834791">
    <property type="protein sequence ID" value="KIK57341.1"/>
    <property type="molecule type" value="Genomic_DNA"/>
</dbReference>
<dbReference type="PANTHER" id="PTHR34414:SF1">
    <property type="entry name" value="SUBTILISIN-LIKE SERINE PROTEASE"/>
    <property type="match status" value="1"/>
</dbReference>
<dbReference type="AlphaFoldDB" id="A0A0D0BQE5"/>
<dbReference type="OrthoDB" id="5086500at2759"/>
<name>A0A0D0BQE5_9AGAR</name>
<dbReference type="Pfam" id="PF20246">
    <property type="entry name" value="DUF6601"/>
    <property type="match status" value="1"/>
</dbReference>
<dbReference type="Proteomes" id="UP000053593">
    <property type="component" value="Unassembled WGS sequence"/>
</dbReference>
<feature type="compositionally biased region" description="Polar residues" evidence="1">
    <location>
        <begin position="1"/>
        <end position="15"/>
    </location>
</feature>
<feature type="region of interest" description="Disordered" evidence="1">
    <location>
        <begin position="1"/>
        <end position="41"/>
    </location>
</feature>
<evidence type="ECO:0000313" key="3">
    <source>
        <dbReference type="EMBL" id="KIK57341.1"/>
    </source>
</evidence>
<feature type="transmembrane region" description="Helical" evidence="2">
    <location>
        <begin position="245"/>
        <end position="265"/>
    </location>
</feature>
<accession>A0A0D0BQE5</accession>
<reference evidence="3 4" key="1">
    <citation type="submission" date="2014-04" db="EMBL/GenBank/DDBJ databases">
        <title>Evolutionary Origins and Diversification of the Mycorrhizal Mutualists.</title>
        <authorList>
            <consortium name="DOE Joint Genome Institute"/>
            <consortium name="Mycorrhizal Genomics Consortium"/>
            <person name="Kohler A."/>
            <person name="Kuo A."/>
            <person name="Nagy L.G."/>
            <person name="Floudas D."/>
            <person name="Copeland A."/>
            <person name="Barry K.W."/>
            <person name="Cichocki N."/>
            <person name="Veneault-Fourrey C."/>
            <person name="LaButti K."/>
            <person name="Lindquist E.A."/>
            <person name="Lipzen A."/>
            <person name="Lundell T."/>
            <person name="Morin E."/>
            <person name="Murat C."/>
            <person name="Riley R."/>
            <person name="Ohm R."/>
            <person name="Sun H."/>
            <person name="Tunlid A."/>
            <person name="Henrissat B."/>
            <person name="Grigoriev I.V."/>
            <person name="Hibbett D.S."/>
            <person name="Martin F."/>
        </authorList>
    </citation>
    <scope>NUCLEOTIDE SEQUENCE [LARGE SCALE GENOMIC DNA]</scope>
    <source>
        <strain evidence="3 4">FD-317 M1</strain>
    </source>
</reference>
<feature type="transmembrane region" description="Helical" evidence="2">
    <location>
        <begin position="277"/>
        <end position="306"/>
    </location>
</feature>
<dbReference type="InterPro" id="IPR046536">
    <property type="entry name" value="DUF6601"/>
</dbReference>
<keyword evidence="2" id="KW-1133">Transmembrane helix</keyword>
<keyword evidence="2" id="KW-0472">Membrane</keyword>
<protein>
    <submittedName>
        <fullName evidence="3">Uncharacterized protein</fullName>
    </submittedName>
</protein>
<keyword evidence="2" id="KW-0812">Transmembrane</keyword>
<evidence type="ECO:0000313" key="4">
    <source>
        <dbReference type="Proteomes" id="UP000053593"/>
    </source>
</evidence>
<proteinExistence type="predicted"/>
<evidence type="ECO:0000256" key="1">
    <source>
        <dbReference type="SAM" id="MobiDB-lite"/>
    </source>
</evidence>
<evidence type="ECO:0000256" key="2">
    <source>
        <dbReference type="SAM" id="Phobius"/>
    </source>
</evidence>
<dbReference type="HOGENOM" id="CLU_043687_1_1_1"/>